<dbReference type="OrthoDB" id="5861135at2759"/>
<name>A0A4U8UXM8_STECR</name>
<accession>A0A4U8UXM8</accession>
<protein>
    <recommendedName>
        <fullName evidence="1">N-acetyltransferase domain-containing protein</fullName>
    </recommendedName>
</protein>
<dbReference type="GO" id="GO:0016747">
    <property type="term" value="F:acyltransferase activity, transferring groups other than amino-acyl groups"/>
    <property type="evidence" value="ECO:0007669"/>
    <property type="project" value="InterPro"/>
</dbReference>
<dbReference type="Gene3D" id="3.40.630.90">
    <property type="match status" value="1"/>
</dbReference>
<dbReference type="SUPFAM" id="SSF55729">
    <property type="entry name" value="Acyl-CoA N-acyltransferases (Nat)"/>
    <property type="match status" value="1"/>
</dbReference>
<reference evidence="2 3" key="1">
    <citation type="journal article" date="2015" name="Genome Biol.">
        <title>Comparative genomics of Steinernema reveals deeply conserved gene regulatory networks.</title>
        <authorList>
            <person name="Dillman A.R."/>
            <person name="Macchietto M."/>
            <person name="Porter C.F."/>
            <person name="Rogers A."/>
            <person name="Williams B."/>
            <person name="Antoshechkin I."/>
            <person name="Lee M.M."/>
            <person name="Goodwin Z."/>
            <person name="Lu X."/>
            <person name="Lewis E.E."/>
            <person name="Goodrich-Blair H."/>
            <person name="Stock S.P."/>
            <person name="Adams B.J."/>
            <person name="Sternberg P.W."/>
            <person name="Mortazavi A."/>
        </authorList>
    </citation>
    <scope>NUCLEOTIDE SEQUENCE [LARGE SCALE GENOMIC DNA]</scope>
    <source>
        <strain evidence="2 3">ALL</strain>
    </source>
</reference>
<keyword evidence="3" id="KW-1185">Reference proteome</keyword>
<dbReference type="Proteomes" id="UP000298663">
    <property type="component" value="Unassembled WGS sequence"/>
</dbReference>
<dbReference type="Pfam" id="PF18014">
    <property type="entry name" value="Acetyltransf_18"/>
    <property type="match status" value="1"/>
</dbReference>
<dbReference type="InterPro" id="IPR000182">
    <property type="entry name" value="GNAT_dom"/>
</dbReference>
<comment type="caution">
    <text evidence="2">The sequence shown here is derived from an EMBL/GenBank/DDBJ whole genome shotgun (WGS) entry which is preliminary data.</text>
</comment>
<dbReference type="PANTHER" id="PTHR47237:SF1">
    <property type="entry name" value="SLL0310 PROTEIN"/>
    <property type="match status" value="1"/>
</dbReference>
<gene>
    <name evidence="2" type="ORF">L596_005034</name>
</gene>
<dbReference type="Gene3D" id="3.40.630.30">
    <property type="match status" value="1"/>
</dbReference>
<dbReference type="InterPro" id="IPR041496">
    <property type="entry name" value="YitH/HolE_GNAT"/>
</dbReference>
<dbReference type="PANTHER" id="PTHR47237">
    <property type="entry name" value="SLL0310 PROTEIN"/>
    <property type="match status" value="1"/>
</dbReference>
<reference evidence="2 3" key="2">
    <citation type="journal article" date="2019" name="G3 (Bethesda)">
        <title>Hybrid Assembly of the Genome of the Entomopathogenic Nematode Steinernema carpocapsae Identifies the X-Chromosome.</title>
        <authorList>
            <person name="Serra L."/>
            <person name="Macchietto M."/>
            <person name="Macias-Munoz A."/>
            <person name="McGill C.J."/>
            <person name="Rodriguez I.M."/>
            <person name="Rodriguez B."/>
            <person name="Murad R."/>
            <person name="Mortazavi A."/>
        </authorList>
    </citation>
    <scope>NUCLEOTIDE SEQUENCE [LARGE SCALE GENOMIC DNA]</scope>
    <source>
        <strain evidence="2 3">ALL</strain>
    </source>
</reference>
<feature type="domain" description="N-acetyltransferase" evidence="1">
    <location>
        <begin position="55"/>
        <end position="200"/>
    </location>
</feature>
<dbReference type="AlphaFoldDB" id="A0A4U8UXM8"/>
<dbReference type="EMBL" id="AZBU02000001">
    <property type="protein sequence ID" value="TMS38270.1"/>
    <property type="molecule type" value="Genomic_DNA"/>
</dbReference>
<dbReference type="InterPro" id="IPR016181">
    <property type="entry name" value="Acyl_CoA_acyltransferase"/>
</dbReference>
<proteinExistence type="predicted"/>
<evidence type="ECO:0000313" key="2">
    <source>
        <dbReference type="EMBL" id="TMS38270.1"/>
    </source>
</evidence>
<dbReference type="Pfam" id="PF00583">
    <property type="entry name" value="Acetyltransf_1"/>
    <property type="match status" value="1"/>
</dbReference>
<organism evidence="2 3">
    <name type="scientific">Steinernema carpocapsae</name>
    <name type="common">Entomopathogenic nematode</name>
    <dbReference type="NCBI Taxonomy" id="34508"/>
    <lineage>
        <taxon>Eukaryota</taxon>
        <taxon>Metazoa</taxon>
        <taxon>Ecdysozoa</taxon>
        <taxon>Nematoda</taxon>
        <taxon>Chromadorea</taxon>
        <taxon>Rhabditida</taxon>
        <taxon>Tylenchina</taxon>
        <taxon>Panagrolaimomorpha</taxon>
        <taxon>Strongyloidoidea</taxon>
        <taxon>Steinernematidae</taxon>
        <taxon>Steinernema</taxon>
    </lineage>
</organism>
<evidence type="ECO:0000259" key="1">
    <source>
        <dbReference type="PROSITE" id="PS51186"/>
    </source>
</evidence>
<evidence type="ECO:0000313" key="3">
    <source>
        <dbReference type="Proteomes" id="UP000298663"/>
    </source>
</evidence>
<sequence length="353" mass="40673">MAWSDVKLTPFQEVLKRQPPVVSGEPFTMQVYNNDLPKSAGDPWYGAYSRHGFWFKFREPKKADYDYICARSIENNSNFLLYESFEVERENGISYLVAENQRNEIIGLISKSEFNGQYILGSYFVDENYRNSGIGLSLITEMMKYPNDKYIFYCPSNLLEKISTKLRLFPLGSQWSVSRVTIRNPVLTNKEDLLLAKELRSGADAVNNNELWKFDQQTSGFDRQKYFERIFDGKLKRCFAHENDDGFQGYCMTTEVERKDVRQVWIGPWHALSERTARILLKSCLAQFKEITECHFMVPKSNSLAMGLISELAGPNTKPVVERISYQACASLPLPPLDWSKIFATGDLNSQLV</sequence>
<dbReference type="PROSITE" id="PS51186">
    <property type="entry name" value="GNAT"/>
    <property type="match status" value="1"/>
</dbReference>
<dbReference type="InterPro" id="IPR052729">
    <property type="entry name" value="Acyl/Acetyltrans_Enzymes"/>
</dbReference>
<dbReference type="CDD" id="cd04301">
    <property type="entry name" value="NAT_SF"/>
    <property type="match status" value="1"/>
</dbReference>